<keyword evidence="1" id="KW-0812">Transmembrane</keyword>
<feature type="transmembrane region" description="Helical" evidence="1">
    <location>
        <begin position="104"/>
        <end position="122"/>
    </location>
</feature>
<keyword evidence="3" id="KW-1185">Reference proteome</keyword>
<sequence>MAEDSNPARALTSMEVGEGIQLKSRISAALCRTDERRLKSVGAVSFPVPPPRHSASLPVLHYNIEYWNRSLYWGARHDRDLRFKNLNFMTNPVRWLFSTNHKDIGTLYFIFGAIAGVMGTCLPTKEKWHISMSDLGYRTQGIRTRLGHG</sequence>
<dbReference type="Proteomes" id="UP000242715">
    <property type="component" value="Unassembled WGS sequence"/>
</dbReference>
<evidence type="ECO:0008006" key="4">
    <source>
        <dbReference type="Google" id="ProtNLM"/>
    </source>
</evidence>
<accession>A0A2Z6MXY9</accession>
<evidence type="ECO:0000256" key="1">
    <source>
        <dbReference type="SAM" id="Phobius"/>
    </source>
</evidence>
<dbReference type="Gene3D" id="1.20.210.10">
    <property type="entry name" value="Cytochrome c oxidase-like, subunit I domain"/>
    <property type="match status" value="1"/>
</dbReference>
<organism evidence="2 3">
    <name type="scientific">Trifolium subterraneum</name>
    <name type="common">Subterranean clover</name>
    <dbReference type="NCBI Taxonomy" id="3900"/>
    <lineage>
        <taxon>Eukaryota</taxon>
        <taxon>Viridiplantae</taxon>
        <taxon>Streptophyta</taxon>
        <taxon>Embryophyta</taxon>
        <taxon>Tracheophyta</taxon>
        <taxon>Spermatophyta</taxon>
        <taxon>Magnoliopsida</taxon>
        <taxon>eudicotyledons</taxon>
        <taxon>Gunneridae</taxon>
        <taxon>Pentapetalae</taxon>
        <taxon>rosids</taxon>
        <taxon>fabids</taxon>
        <taxon>Fabales</taxon>
        <taxon>Fabaceae</taxon>
        <taxon>Papilionoideae</taxon>
        <taxon>50 kb inversion clade</taxon>
        <taxon>NPAAA clade</taxon>
        <taxon>Hologalegina</taxon>
        <taxon>IRL clade</taxon>
        <taxon>Trifolieae</taxon>
        <taxon>Trifolium</taxon>
    </lineage>
</organism>
<keyword evidence="1" id="KW-0472">Membrane</keyword>
<dbReference type="AlphaFoldDB" id="A0A2Z6MXY9"/>
<dbReference type="EMBL" id="DF973638">
    <property type="protein sequence ID" value="GAU36716.1"/>
    <property type="molecule type" value="Genomic_DNA"/>
</dbReference>
<dbReference type="SUPFAM" id="SSF81442">
    <property type="entry name" value="Cytochrome c oxidase subunit I-like"/>
    <property type="match status" value="1"/>
</dbReference>
<name>A0A2Z6MXY9_TRISU</name>
<evidence type="ECO:0000313" key="3">
    <source>
        <dbReference type="Proteomes" id="UP000242715"/>
    </source>
</evidence>
<reference evidence="3" key="1">
    <citation type="journal article" date="2017" name="Front. Plant Sci.">
        <title>Climate Clever Clovers: New Paradigm to Reduce the Environmental Footprint of Ruminants by Breeding Low Methanogenic Forages Utilizing Haplotype Variation.</title>
        <authorList>
            <person name="Kaur P."/>
            <person name="Appels R."/>
            <person name="Bayer P.E."/>
            <person name="Keeble-Gagnere G."/>
            <person name="Wang J."/>
            <person name="Hirakawa H."/>
            <person name="Shirasawa K."/>
            <person name="Vercoe P."/>
            <person name="Stefanova K."/>
            <person name="Durmic Z."/>
            <person name="Nichols P."/>
            <person name="Revell C."/>
            <person name="Isobe S.N."/>
            <person name="Edwards D."/>
            <person name="Erskine W."/>
        </authorList>
    </citation>
    <scope>NUCLEOTIDE SEQUENCE [LARGE SCALE GENOMIC DNA]</scope>
    <source>
        <strain evidence="3">cv. Daliak</strain>
    </source>
</reference>
<proteinExistence type="predicted"/>
<dbReference type="InterPro" id="IPR036927">
    <property type="entry name" value="Cyt_c_oxase-like_su1_sf"/>
</dbReference>
<protein>
    <recommendedName>
        <fullName evidence="4">Cytochrome c oxidase subunit 1</fullName>
    </recommendedName>
</protein>
<dbReference type="OrthoDB" id="1155622at2759"/>
<evidence type="ECO:0000313" key="2">
    <source>
        <dbReference type="EMBL" id="GAU36716.1"/>
    </source>
</evidence>
<gene>
    <name evidence="2" type="ORF">TSUD_217730</name>
</gene>
<keyword evidence="1" id="KW-1133">Transmembrane helix</keyword>